<name>A0A3M5TVA8_9PSED</name>
<protein>
    <submittedName>
        <fullName evidence="1">Uncharacterized protein</fullName>
    </submittedName>
</protein>
<evidence type="ECO:0000313" key="1">
    <source>
        <dbReference type="EMBL" id="RMU37416.1"/>
    </source>
</evidence>
<proteinExistence type="predicted"/>
<accession>A0A3M5TVA8</accession>
<dbReference type="Proteomes" id="UP000281514">
    <property type="component" value="Unassembled WGS sequence"/>
</dbReference>
<reference evidence="1 2" key="1">
    <citation type="submission" date="2018-08" db="EMBL/GenBank/DDBJ databases">
        <title>Recombination of ecologically and evolutionarily significant loci maintains genetic cohesion in the Pseudomonas syringae species complex.</title>
        <authorList>
            <person name="Dillon M."/>
            <person name="Thakur S."/>
            <person name="Almeida R.N.D."/>
            <person name="Weir B.S."/>
            <person name="Guttman D.S."/>
        </authorList>
    </citation>
    <scope>NUCLEOTIDE SEQUENCE [LARGE SCALE GENOMIC DNA]</scope>
    <source>
        <strain evidence="1 2">ICMP 9749</strain>
    </source>
</reference>
<dbReference type="EMBL" id="RBTX01000199">
    <property type="protein sequence ID" value="RMU37416.1"/>
    <property type="molecule type" value="Genomic_DNA"/>
</dbReference>
<dbReference type="AlphaFoldDB" id="A0A3M5TVA8"/>
<evidence type="ECO:0000313" key="2">
    <source>
        <dbReference type="Proteomes" id="UP000281514"/>
    </source>
</evidence>
<gene>
    <name evidence="1" type="ORF">ALP32_200309</name>
</gene>
<comment type="caution">
    <text evidence="1">The sequence shown here is derived from an EMBL/GenBank/DDBJ whole genome shotgun (WGS) entry which is preliminary data.</text>
</comment>
<organism evidence="1 2">
    <name type="scientific">Pseudomonas avellanae</name>
    <dbReference type="NCBI Taxonomy" id="46257"/>
    <lineage>
        <taxon>Bacteria</taxon>
        <taxon>Pseudomonadati</taxon>
        <taxon>Pseudomonadota</taxon>
        <taxon>Gammaproteobacteria</taxon>
        <taxon>Pseudomonadales</taxon>
        <taxon>Pseudomonadaceae</taxon>
        <taxon>Pseudomonas</taxon>
    </lineage>
</organism>
<sequence>MLTHRLLDNSILRIGYAQQPFSAIRFTDRLTLDRARLVTPGQKLFLDARPMLDQVSLDIFGCNTVDTRRTFVGPDFLERTTHVVSLDHMLHADPTQHISRFMFRLTHHLLFPFMSSSGIHPGVHVQPTHCCLSIFF</sequence>